<dbReference type="eggNOG" id="ENOG50343RA">
    <property type="taxonomic scope" value="Bacteria"/>
</dbReference>
<dbReference type="RefSeq" id="WP_051260480.1">
    <property type="nucleotide sequence ID" value="NZ_ATZI01000007.1"/>
</dbReference>
<comment type="caution">
    <text evidence="1">The sequence shown here is derived from an EMBL/GenBank/DDBJ whole genome shotgun (WGS) entry which is preliminary data.</text>
</comment>
<reference evidence="1 2" key="1">
    <citation type="journal article" date="2015" name="Microbes Environ.">
        <title>Distribution and evolution of nitrogen fixation genes in the phylum bacteroidetes.</title>
        <authorList>
            <person name="Inoue J."/>
            <person name="Oshima K."/>
            <person name="Suda W."/>
            <person name="Sakamoto M."/>
            <person name="Iino T."/>
            <person name="Noda S."/>
            <person name="Hongoh Y."/>
            <person name="Hattori M."/>
            <person name="Ohkuma M."/>
        </authorList>
    </citation>
    <scope>NUCLEOTIDE SEQUENCE [LARGE SCALE GENOMIC DNA]</scope>
    <source>
        <strain evidence="1 2">JCM 15093</strain>
    </source>
</reference>
<name>A0A069D127_9BACE</name>
<keyword evidence="2" id="KW-1185">Reference proteome</keyword>
<protein>
    <submittedName>
        <fullName evidence="1">Uncharacterized protein</fullName>
    </submittedName>
</protein>
<dbReference type="OrthoDB" id="1035611at2"/>
<dbReference type="EMBL" id="BAJS01000008">
    <property type="protein sequence ID" value="GAK36583.1"/>
    <property type="molecule type" value="Genomic_DNA"/>
</dbReference>
<gene>
    <name evidence="1" type="ORF">JCM15093_1755</name>
</gene>
<proteinExistence type="predicted"/>
<dbReference type="STRING" id="1121097.GCA_000428125_02012"/>
<organism evidence="1 2">
    <name type="scientific">Bacteroides graminisolvens DSM 19988 = JCM 15093</name>
    <dbReference type="NCBI Taxonomy" id="1121097"/>
    <lineage>
        <taxon>Bacteria</taxon>
        <taxon>Pseudomonadati</taxon>
        <taxon>Bacteroidota</taxon>
        <taxon>Bacteroidia</taxon>
        <taxon>Bacteroidales</taxon>
        <taxon>Bacteroidaceae</taxon>
        <taxon>Bacteroides</taxon>
    </lineage>
</organism>
<accession>A0A069D127</accession>
<dbReference type="AlphaFoldDB" id="A0A069D127"/>
<dbReference type="Proteomes" id="UP000027601">
    <property type="component" value="Unassembled WGS sequence"/>
</dbReference>
<evidence type="ECO:0000313" key="1">
    <source>
        <dbReference type="EMBL" id="GAK36583.1"/>
    </source>
</evidence>
<sequence length="70" mass="7939">MITTGSQITVIPSQELTELKLDGLLGEAGIVLEALTEPERKSKGYMVLFPDTYKEEFLWFIPQESAYEQD</sequence>
<evidence type="ECO:0000313" key="2">
    <source>
        <dbReference type="Proteomes" id="UP000027601"/>
    </source>
</evidence>